<evidence type="ECO:0000256" key="3">
    <source>
        <dbReference type="ARBA" id="ARBA00009759"/>
    </source>
</evidence>
<dbReference type="Proteomes" id="UP001501710">
    <property type="component" value="Unassembled WGS sequence"/>
</dbReference>
<evidence type="ECO:0000256" key="7">
    <source>
        <dbReference type="RuleBase" id="RU364068"/>
    </source>
</evidence>
<evidence type="ECO:0000256" key="6">
    <source>
        <dbReference type="ARBA" id="ARBA00022842"/>
    </source>
</evidence>
<name>A0ABP8CCA5_9ACTN</name>
<evidence type="ECO:0000256" key="5">
    <source>
        <dbReference type="ARBA" id="ARBA00022801"/>
    </source>
</evidence>
<keyword evidence="9" id="KW-1185">Reference proteome</keyword>
<comment type="catalytic activity">
    <reaction evidence="1 7">
        <text>a myo-inositol phosphate + H2O = myo-inositol + phosphate</text>
        <dbReference type="Rhea" id="RHEA:24056"/>
        <dbReference type="ChEBI" id="CHEBI:15377"/>
        <dbReference type="ChEBI" id="CHEBI:17268"/>
        <dbReference type="ChEBI" id="CHEBI:43474"/>
        <dbReference type="ChEBI" id="CHEBI:84139"/>
        <dbReference type="EC" id="3.1.3.25"/>
    </reaction>
</comment>
<keyword evidence="4 7" id="KW-0479">Metal-binding</keyword>
<protein>
    <recommendedName>
        <fullName evidence="7">Inositol-1-monophosphatase</fullName>
        <ecNumber evidence="7">3.1.3.25</ecNumber>
    </recommendedName>
</protein>
<dbReference type="EC" id="3.1.3.25" evidence="7"/>
<comment type="cofactor">
    <cofactor evidence="2 7">
        <name>Mg(2+)</name>
        <dbReference type="ChEBI" id="CHEBI:18420"/>
    </cofactor>
</comment>
<evidence type="ECO:0000256" key="2">
    <source>
        <dbReference type="ARBA" id="ARBA00001946"/>
    </source>
</evidence>
<comment type="caution">
    <text evidence="8">The sequence shown here is derived from an EMBL/GenBank/DDBJ whole genome shotgun (WGS) entry which is preliminary data.</text>
</comment>
<evidence type="ECO:0000256" key="1">
    <source>
        <dbReference type="ARBA" id="ARBA00001033"/>
    </source>
</evidence>
<dbReference type="InterPro" id="IPR020583">
    <property type="entry name" value="Inositol_monoP_metal-BS"/>
</dbReference>
<dbReference type="InterPro" id="IPR033942">
    <property type="entry name" value="IMPase"/>
</dbReference>
<evidence type="ECO:0000313" key="8">
    <source>
        <dbReference type="EMBL" id="GAA4237502.1"/>
    </source>
</evidence>
<proteinExistence type="inferred from homology"/>
<dbReference type="Gene3D" id="3.30.540.10">
    <property type="entry name" value="Fructose-1,6-Bisphosphatase, subunit A, domain 1"/>
    <property type="match status" value="1"/>
</dbReference>
<dbReference type="PROSITE" id="PS00630">
    <property type="entry name" value="IMP_2"/>
    <property type="match status" value="1"/>
</dbReference>
<dbReference type="PRINTS" id="PR00377">
    <property type="entry name" value="IMPHPHTASES"/>
</dbReference>
<dbReference type="Pfam" id="PF00459">
    <property type="entry name" value="Inositol_P"/>
    <property type="match status" value="1"/>
</dbReference>
<gene>
    <name evidence="8" type="ORF">GCM10022254_49730</name>
</gene>
<dbReference type="SUPFAM" id="SSF56655">
    <property type="entry name" value="Carbohydrate phosphatase"/>
    <property type="match status" value="1"/>
</dbReference>
<dbReference type="PANTHER" id="PTHR20854">
    <property type="entry name" value="INOSITOL MONOPHOSPHATASE"/>
    <property type="match status" value="1"/>
</dbReference>
<dbReference type="Gene3D" id="3.40.190.80">
    <property type="match status" value="1"/>
</dbReference>
<keyword evidence="6 7" id="KW-0460">Magnesium</keyword>
<organism evidence="8 9">
    <name type="scientific">Actinomadura meridiana</name>
    <dbReference type="NCBI Taxonomy" id="559626"/>
    <lineage>
        <taxon>Bacteria</taxon>
        <taxon>Bacillati</taxon>
        <taxon>Actinomycetota</taxon>
        <taxon>Actinomycetes</taxon>
        <taxon>Streptosporangiales</taxon>
        <taxon>Thermomonosporaceae</taxon>
        <taxon>Actinomadura</taxon>
    </lineage>
</organism>
<dbReference type="EMBL" id="BAABAS010000018">
    <property type="protein sequence ID" value="GAA4237502.1"/>
    <property type="molecule type" value="Genomic_DNA"/>
</dbReference>
<evidence type="ECO:0000256" key="4">
    <source>
        <dbReference type="ARBA" id="ARBA00022723"/>
    </source>
</evidence>
<keyword evidence="5 7" id="KW-0378">Hydrolase</keyword>
<dbReference type="InterPro" id="IPR020550">
    <property type="entry name" value="Inositol_monophosphatase_CS"/>
</dbReference>
<sequence length="287" mass="29975">MSEANPGGAEGRPPTEITMSFAEELLGLAVATAREAGRMLVDKRPADGPDVVQTKSSPTDVVTMMDRAAEQLIIERIRAVRPDDAFLGEEGGDRAGGSGVRWVVDPIDGTVNYLYDLPDWAVSIAAEVDGTVVAGVVEIPRRGESYTAVRGGGAVAHTASGTRELRVNSQVPLGEALVATGFGYAAKRRAWQAQVLTGVLPRVRDIRRGGSCCVDLCSLAAGRLDAYYERGVQAWDIAAGGLIVREAGGRIEGLHGAPPGPELAVAGGPGTFEALHDVLAPLNPLTD</sequence>
<dbReference type="PROSITE" id="PS00629">
    <property type="entry name" value="IMP_1"/>
    <property type="match status" value="1"/>
</dbReference>
<reference evidence="9" key="1">
    <citation type="journal article" date="2019" name="Int. J. Syst. Evol. Microbiol.">
        <title>The Global Catalogue of Microorganisms (GCM) 10K type strain sequencing project: providing services to taxonomists for standard genome sequencing and annotation.</title>
        <authorList>
            <consortium name="The Broad Institute Genomics Platform"/>
            <consortium name="The Broad Institute Genome Sequencing Center for Infectious Disease"/>
            <person name="Wu L."/>
            <person name="Ma J."/>
        </authorList>
    </citation>
    <scope>NUCLEOTIDE SEQUENCE [LARGE SCALE GENOMIC DNA]</scope>
    <source>
        <strain evidence="9">JCM 17440</strain>
    </source>
</reference>
<dbReference type="PANTHER" id="PTHR20854:SF4">
    <property type="entry name" value="INOSITOL-1-MONOPHOSPHATASE-RELATED"/>
    <property type="match status" value="1"/>
</dbReference>
<dbReference type="CDD" id="cd01639">
    <property type="entry name" value="IMPase"/>
    <property type="match status" value="1"/>
</dbReference>
<comment type="similarity">
    <text evidence="3 7">Belongs to the inositol monophosphatase superfamily.</text>
</comment>
<evidence type="ECO:0000313" key="9">
    <source>
        <dbReference type="Proteomes" id="UP001501710"/>
    </source>
</evidence>
<dbReference type="InterPro" id="IPR000760">
    <property type="entry name" value="Inositol_monophosphatase-like"/>
</dbReference>
<accession>A0ABP8CCA5</accession>